<gene>
    <name evidence="7" type="ORF">BG262_09170</name>
</gene>
<organism evidence="7 8">
    <name type="scientific">Floricoccus penangensis</name>
    <dbReference type="NCBI Taxonomy" id="1859475"/>
    <lineage>
        <taxon>Bacteria</taxon>
        <taxon>Bacillati</taxon>
        <taxon>Bacillota</taxon>
        <taxon>Bacilli</taxon>
        <taxon>Lactobacillales</taxon>
        <taxon>Streptococcaceae</taxon>
        <taxon>Floricoccus</taxon>
    </lineage>
</organism>
<dbReference type="Pfam" id="PF01226">
    <property type="entry name" value="Form_Nir_trans"/>
    <property type="match status" value="1"/>
</dbReference>
<dbReference type="Proteomes" id="UP000177273">
    <property type="component" value="Unassembled WGS sequence"/>
</dbReference>
<evidence type="ECO:0000313" key="7">
    <source>
        <dbReference type="EMBL" id="OFI47619.1"/>
    </source>
</evidence>
<comment type="similarity">
    <text evidence="5">Belongs to the FNT transporter (TC 1.A.16) family.</text>
</comment>
<dbReference type="Gene3D" id="1.20.1080.10">
    <property type="entry name" value="Glycerol uptake facilitator protein"/>
    <property type="match status" value="1"/>
</dbReference>
<evidence type="ECO:0000256" key="1">
    <source>
        <dbReference type="ARBA" id="ARBA00004141"/>
    </source>
</evidence>
<feature type="transmembrane region" description="Helical" evidence="6">
    <location>
        <begin position="184"/>
        <end position="211"/>
    </location>
</feature>
<accession>A0A9Q5JHE6</accession>
<keyword evidence="8" id="KW-1185">Reference proteome</keyword>
<comment type="subcellular location">
    <subcellularLocation>
        <location evidence="1">Membrane</location>
        <topology evidence="1">Multi-pass membrane protein</topology>
    </subcellularLocation>
</comment>
<keyword evidence="4 6" id="KW-0472">Membrane</keyword>
<feature type="transmembrane region" description="Helical" evidence="6">
    <location>
        <begin position="223"/>
        <end position="247"/>
    </location>
</feature>
<protein>
    <submittedName>
        <fullName evidence="7">Formate-nitrite transporter</fullName>
    </submittedName>
</protein>
<dbReference type="GO" id="GO:0015499">
    <property type="term" value="F:formate transmembrane transporter activity"/>
    <property type="evidence" value="ECO:0007669"/>
    <property type="project" value="TreeGrafter"/>
</dbReference>
<keyword evidence="3 6" id="KW-1133">Transmembrane helix</keyword>
<evidence type="ECO:0000256" key="3">
    <source>
        <dbReference type="ARBA" id="ARBA00022989"/>
    </source>
</evidence>
<feature type="transmembrane region" description="Helical" evidence="6">
    <location>
        <begin position="148"/>
        <end position="172"/>
    </location>
</feature>
<evidence type="ECO:0000256" key="6">
    <source>
        <dbReference type="SAM" id="Phobius"/>
    </source>
</evidence>
<dbReference type="PANTHER" id="PTHR30520:SF6">
    <property type="entry name" value="FORMATE_NITRATE FAMILY TRANSPORTER (EUROFUNG)"/>
    <property type="match status" value="1"/>
</dbReference>
<proteinExistence type="inferred from homology"/>
<reference evidence="8" key="1">
    <citation type="submission" date="2016-09" db="EMBL/GenBank/DDBJ databases">
        <title>Draft genome sequence of a novel species of the family Streptococcaceae isolated from flowers.</title>
        <authorList>
            <person name="Chuah L.-O."/>
            <person name="Yap K.-P."/>
            <person name="Thong K.L."/>
            <person name="Liong M.T."/>
            <person name="Ahmad R."/>
            <person name="Rusul G."/>
        </authorList>
    </citation>
    <scope>NUCLEOTIDE SEQUENCE [LARGE SCALE GENOMIC DNA]</scope>
    <source>
        <strain evidence="8">HibF3</strain>
    </source>
</reference>
<dbReference type="PANTHER" id="PTHR30520">
    <property type="entry name" value="FORMATE TRANSPORTER-RELATED"/>
    <property type="match status" value="1"/>
</dbReference>
<evidence type="ECO:0000313" key="8">
    <source>
        <dbReference type="Proteomes" id="UP000177273"/>
    </source>
</evidence>
<dbReference type="InterPro" id="IPR023271">
    <property type="entry name" value="Aquaporin-like"/>
</dbReference>
<dbReference type="RefSeq" id="WP_070787262.1">
    <property type="nucleotide sequence ID" value="NZ_CP075561.1"/>
</dbReference>
<dbReference type="GO" id="GO:0005886">
    <property type="term" value="C:plasma membrane"/>
    <property type="evidence" value="ECO:0007669"/>
    <property type="project" value="TreeGrafter"/>
</dbReference>
<comment type="caution">
    <text evidence="7">The sequence shown here is derived from an EMBL/GenBank/DDBJ whole genome shotgun (WGS) entry which is preliminary data.</text>
</comment>
<name>A0A9Q5JHE6_9LACT</name>
<feature type="transmembrane region" description="Helical" evidence="6">
    <location>
        <begin position="100"/>
        <end position="128"/>
    </location>
</feature>
<keyword evidence="2 6" id="KW-0812">Transmembrane</keyword>
<sequence>MKSPEEILEYTSDLSVAKVKKPLLSKLILAFIGGAMVSMGYMTYLRVAAAIPGGAGVLVGAALFPTGLVAIMLGGAELATSNMMVVGLGYLRKRVTLKDVLLNWLTVTSMNIVGAIFVAGVLGIGAQVLTGKPYLDFAINVAHHKIDVAFLTAFLSGIGCNWLVGMAAWVAYGAKDAAGKILAIWFIITIFVVLGFQHSIANSFVIPFAIFEGAATWGQFVGNFIPVFLGNVVGGVGLVSLLFSIAYKKH</sequence>
<evidence type="ECO:0000256" key="5">
    <source>
        <dbReference type="ARBA" id="ARBA00049660"/>
    </source>
</evidence>
<evidence type="ECO:0000256" key="2">
    <source>
        <dbReference type="ARBA" id="ARBA00022692"/>
    </source>
</evidence>
<dbReference type="EMBL" id="MKIQ01000004">
    <property type="protein sequence ID" value="OFI47619.1"/>
    <property type="molecule type" value="Genomic_DNA"/>
</dbReference>
<dbReference type="AlphaFoldDB" id="A0A9Q5JHE6"/>
<feature type="transmembrane region" description="Helical" evidence="6">
    <location>
        <begin position="27"/>
        <end position="45"/>
    </location>
</feature>
<dbReference type="OrthoDB" id="9786493at2"/>
<evidence type="ECO:0000256" key="4">
    <source>
        <dbReference type="ARBA" id="ARBA00023136"/>
    </source>
</evidence>
<dbReference type="InterPro" id="IPR000292">
    <property type="entry name" value="For/NO2_transpt"/>
</dbReference>